<reference evidence="2 3" key="1">
    <citation type="journal article" date="2016" name="Environ. Microbiol.">
        <title>Genomic resolution of a cold subsurface aquifer community provides metabolic insights for novel microbes adapted to high CO concentrations.</title>
        <authorList>
            <person name="Probst A.J."/>
            <person name="Castelle C.J."/>
            <person name="Singh A."/>
            <person name="Brown C.T."/>
            <person name="Anantharaman K."/>
            <person name="Sharon I."/>
            <person name="Hug L.A."/>
            <person name="Burstein D."/>
            <person name="Emerson J.B."/>
            <person name="Thomas B.C."/>
            <person name="Banfield J.F."/>
        </authorList>
    </citation>
    <scope>NUCLEOTIDE SEQUENCE [LARGE SCALE GENOMIC DNA]</scope>
    <source>
        <strain evidence="2">CG1_02_37_44</strain>
    </source>
</reference>
<dbReference type="STRING" id="1805146.AUJ27_03310"/>
<comment type="caution">
    <text evidence="2">The sequence shown here is derived from an EMBL/GenBank/DDBJ whole genome shotgun (WGS) entry which is preliminary data.</text>
</comment>
<keyword evidence="1" id="KW-1133">Transmembrane helix</keyword>
<name>A0A1J4T4D9_9BACT</name>
<keyword evidence="1" id="KW-0472">Membrane</keyword>
<dbReference type="EMBL" id="MNUU01000063">
    <property type="protein sequence ID" value="OIO06948.1"/>
    <property type="molecule type" value="Genomic_DNA"/>
</dbReference>
<dbReference type="AlphaFoldDB" id="A0A1J4T4D9"/>
<protein>
    <submittedName>
        <fullName evidence="2">Uncharacterized protein</fullName>
    </submittedName>
</protein>
<evidence type="ECO:0000313" key="2">
    <source>
        <dbReference type="EMBL" id="OIO06948.1"/>
    </source>
</evidence>
<proteinExistence type="predicted"/>
<accession>A0A1J4T4D9</accession>
<keyword evidence="1" id="KW-0812">Transmembrane</keyword>
<feature type="transmembrane region" description="Helical" evidence="1">
    <location>
        <begin position="20"/>
        <end position="43"/>
    </location>
</feature>
<evidence type="ECO:0000256" key="1">
    <source>
        <dbReference type="SAM" id="Phobius"/>
    </source>
</evidence>
<feature type="transmembrane region" description="Helical" evidence="1">
    <location>
        <begin position="55"/>
        <end position="76"/>
    </location>
</feature>
<evidence type="ECO:0000313" key="3">
    <source>
        <dbReference type="Proteomes" id="UP000183192"/>
    </source>
</evidence>
<dbReference type="Proteomes" id="UP000183192">
    <property type="component" value="Unassembled WGS sequence"/>
</dbReference>
<sequence>MSNLLSLKFWFNLRPVSLLPIYKNTLIVFVILIFIAYLLVLIINKRNKKNLYSRFWKNLNAFCLANAIISLILLFFNHERISFFSARFWFLVWGIEMIIWLVFIIKKLKEIPKLREQLVKEKEYNKYIP</sequence>
<feature type="transmembrane region" description="Helical" evidence="1">
    <location>
        <begin position="88"/>
        <end position="105"/>
    </location>
</feature>
<gene>
    <name evidence="2" type="ORF">AUJ27_03310</name>
</gene>
<organism evidence="2 3">
    <name type="scientific">Candidatus Falkowbacteria bacterium CG1_02_37_44</name>
    <dbReference type="NCBI Taxonomy" id="1805146"/>
    <lineage>
        <taxon>Bacteria</taxon>
        <taxon>Candidatus Falkowiibacteriota</taxon>
    </lineage>
</organism>